<comment type="caution">
    <text evidence="1">The sequence shown here is derived from an EMBL/GenBank/DDBJ whole genome shotgun (WGS) entry which is preliminary data.</text>
</comment>
<dbReference type="AlphaFoldDB" id="A0A124GN29"/>
<accession>A0A124GN29</accession>
<reference evidence="1" key="1">
    <citation type="journal article" date="2015" name="Genome Biol. Evol.">
        <title>Organellar Genomes of White Spruce (Picea glauca): Assembly and Annotation.</title>
        <authorList>
            <person name="Jackman S.D."/>
            <person name="Warren R.L."/>
            <person name="Gibb E.A."/>
            <person name="Vandervalk B.P."/>
            <person name="Mohamadi H."/>
            <person name="Chu J."/>
            <person name="Raymond A."/>
            <person name="Pleasance S."/>
            <person name="Coope R."/>
            <person name="Wildung M.R."/>
            <person name="Ritland C.E."/>
            <person name="Bousquet J."/>
            <person name="Jones S.J."/>
            <person name="Bohlmann J."/>
            <person name="Birol I."/>
        </authorList>
    </citation>
    <scope>NUCLEOTIDE SEQUENCE [LARGE SCALE GENOMIC DNA]</scope>
    <source>
        <tissue evidence="1">Flushing bud</tissue>
    </source>
</reference>
<name>A0A124GN29_PICGL</name>
<sequence length="69" mass="7650">MDAELLPNSSLSIPLTSSLALLKMAYTFGTHPFPCIARLLFGCGLDRSLSLRKLRNLYIMHSSLSELSH</sequence>
<dbReference type="EMBL" id="LKAM01000007">
    <property type="protein sequence ID" value="KUM47541.1"/>
    <property type="molecule type" value="Genomic_DNA"/>
</dbReference>
<keyword evidence="1" id="KW-0496">Mitochondrion</keyword>
<geneLocation type="mitochondrion" evidence="1"/>
<organism evidence="1">
    <name type="scientific">Picea glauca</name>
    <name type="common">White spruce</name>
    <name type="synonym">Pinus glauca</name>
    <dbReference type="NCBI Taxonomy" id="3330"/>
    <lineage>
        <taxon>Eukaryota</taxon>
        <taxon>Viridiplantae</taxon>
        <taxon>Streptophyta</taxon>
        <taxon>Embryophyta</taxon>
        <taxon>Tracheophyta</taxon>
        <taxon>Spermatophyta</taxon>
        <taxon>Pinopsida</taxon>
        <taxon>Pinidae</taxon>
        <taxon>Conifers I</taxon>
        <taxon>Pinales</taxon>
        <taxon>Pinaceae</taxon>
        <taxon>Picea</taxon>
    </lineage>
</organism>
<proteinExistence type="predicted"/>
<gene>
    <name evidence="1" type="ORF">ABT39_MTgene5727</name>
</gene>
<protein>
    <submittedName>
        <fullName evidence="1">Uncharacterized protein</fullName>
    </submittedName>
</protein>
<evidence type="ECO:0000313" key="1">
    <source>
        <dbReference type="EMBL" id="KUM47541.1"/>
    </source>
</evidence>